<dbReference type="Gene3D" id="2.70.50.70">
    <property type="match status" value="1"/>
</dbReference>
<dbReference type="PANTHER" id="PTHR33353:SF32">
    <property type="entry name" value="ENDO-BETA-1,4-GLUCANASE D"/>
    <property type="match status" value="1"/>
</dbReference>
<evidence type="ECO:0000256" key="3">
    <source>
        <dbReference type="ARBA" id="ARBA00022525"/>
    </source>
</evidence>
<evidence type="ECO:0000313" key="8">
    <source>
        <dbReference type="Proteomes" id="UP000799778"/>
    </source>
</evidence>
<keyword evidence="5" id="KW-0624">Polysaccharide degradation</keyword>
<dbReference type="AlphaFoldDB" id="A0A6A5Y426"/>
<organism evidence="7 8">
    <name type="scientific">Aaosphaeria arxii CBS 175.79</name>
    <dbReference type="NCBI Taxonomy" id="1450172"/>
    <lineage>
        <taxon>Eukaryota</taxon>
        <taxon>Fungi</taxon>
        <taxon>Dikarya</taxon>
        <taxon>Ascomycota</taxon>
        <taxon>Pezizomycotina</taxon>
        <taxon>Dothideomycetes</taxon>
        <taxon>Pleosporomycetidae</taxon>
        <taxon>Pleosporales</taxon>
        <taxon>Pleosporales incertae sedis</taxon>
        <taxon>Aaosphaeria</taxon>
    </lineage>
</organism>
<comment type="function">
    <text evidence="5">Lytic polysaccharide monooxygenase (LMPO) that depolymerizes crystalline and amorphous polysaccharides via the oxidation of scissile alpha- or beta-(1-4)-glycosidic bonds, yielding C1 and/or C4 oxidation products. Catalysis by LPMOs requires the reduction of the active-site copper from Cu(II) to Cu(I) by a reducing agent and H(2)O(2) or O(2) as a cosubstrate.</text>
</comment>
<protein>
    <recommendedName>
        <fullName evidence="5">AA9 family lytic polysaccharide monooxygenase</fullName>
        <ecNumber evidence="5">1.14.99.56</ecNumber>
    </recommendedName>
    <alternativeName>
        <fullName evidence="5">Endo-beta-1,4-glucanase</fullName>
    </alternativeName>
    <alternativeName>
        <fullName evidence="5">Glycosyl hydrolase 61 family protein</fullName>
    </alternativeName>
</protein>
<dbReference type="InterPro" id="IPR049892">
    <property type="entry name" value="AA9"/>
</dbReference>
<dbReference type="OrthoDB" id="5985073at2759"/>
<keyword evidence="5" id="KW-0136">Cellulose degradation</keyword>
<dbReference type="GeneID" id="54280455"/>
<dbReference type="GO" id="GO:0030245">
    <property type="term" value="P:cellulose catabolic process"/>
    <property type="evidence" value="ECO:0007669"/>
    <property type="project" value="UniProtKB-UniRule"/>
</dbReference>
<evidence type="ECO:0000256" key="4">
    <source>
        <dbReference type="ARBA" id="ARBA00023157"/>
    </source>
</evidence>
<reference evidence="7" key="1">
    <citation type="journal article" date="2020" name="Stud. Mycol.">
        <title>101 Dothideomycetes genomes: a test case for predicting lifestyles and emergence of pathogens.</title>
        <authorList>
            <person name="Haridas S."/>
            <person name="Albert R."/>
            <person name="Binder M."/>
            <person name="Bloem J."/>
            <person name="Labutti K."/>
            <person name="Salamov A."/>
            <person name="Andreopoulos B."/>
            <person name="Baker S."/>
            <person name="Barry K."/>
            <person name="Bills G."/>
            <person name="Bluhm B."/>
            <person name="Cannon C."/>
            <person name="Castanera R."/>
            <person name="Culley D."/>
            <person name="Daum C."/>
            <person name="Ezra D."/>
            <person name="Gonzalez J."/>
            <person name="Henrissat B."/>
            <person name="Kuo A."/>
            <person name="Liang C."/>
            <person name="Lipzen A."/>
            <person name="Lutzoni F."/>
            <person name="Magnuson J."/>
            <person name="Mondo S."/>
            <person name="Nolan M."/>
            <person name="Ohm R."/>
            <person name="Pangilinan J."/>
            <person name="Park H.-J."/>
            <person name="Ramirez L."/>
            <person name="Alfaro M."/>
            <person name="Sun H."/>
            <person name="Tritt A."/>
            <person name="Yoshinaga Y."/>
            <person name="Zwiers L.-H."/>
            <person name="Turgeon B."/>
            <person name="Goodwin S."/>
            <person name="Spatafora J."/>
            <person name="Crous P."/>
            <person name="Grigoriev I."/>
        </authorList>
    </citation>
    <scope>NUCLEOTIDE SEQUENCE</scope>
    <source>
        <strain evidence="7">CBS 175.79</strain>
    </source>
</reference>
<feature type="non-terminal residue" evidence="7">
    <location>
        <position position="195"/>
    </location>
</feature>
<keyword evidence="5" id="KW-0119">Carbohydrate metabolism</keyword>
<comment type="cofactor">
    <cofactor evidence="1">
        <name>Cu(2+)</name>
        <dbReference type="ChEBI" id="CHEBI:29036"/>
    </cofactor>
</comment>
<evidence type="ECO:0000313" key="7">
    <source>
        <dbReference type="EMBL" id="KAF2020248.1"/>
    </source>
</evidence>
<dbReference type="PANTHER" id="PTHR33353">
    <property type="entry name" value="PUTATIVE (AFU_ORTHOLOGUE AFUA_1G12560)-RELATED"/>
    <property type="match status" value="1"/>
</dbReference>
<dbReference type="EMBL" id="ML978067">
    <property type="protein sequence ID" value="KAF2020248.1"/>
    <property type="molecule type" value="Genomic_DNA"/>
</dbReference>
<comment type="subcellular location">
    <subcellularLocation>
        <location evidence="2 5">Secreted</location>
    </subcellularLocation>
</comment>
<dbReference type="Proteomes" id="UP000799778">
    <property type="component" value="Unassembled WGS sequence"/>
</dbReference>
<keyword evidence="4 5" id="KW-1015">Disulfide bond</keyword>
<keyword evidence="8" id="KW-1185">Reference proteome</keyword>
<dbReference type="GO" id="GO:0005576">
    <property type="term" value="C:extracellular region"/>
    <property type="evidence" value="ECO:0007669"/>
    <property type="project" value="UniProtKB-SubCell"/>
</dbReference>
<gene>
    <name evidence="7" type="ORF">BU24DRAFT_334446</name>
</gene>
<comment type="domain">
    <text evidence="5">Has a modular structure: an endo-beta-1,4-glucanase catalytic module at the N-terminus, a linker rich in serines and threonines, and a C-terminal carbohydrate-binding module (CBM).</text>
</comment>
<evidence type="ECO:0000256" key="2">
    <source>
        <dbReference type="ARBA" id="ARBA00004613"/>
    </source>
</evidence>
<dbReference type="GO" id="GO:0008810">
    <property type="term" value="F:cellulase activity"/>
    <property type="evidence" value="ECO:0007669"/>
    <property type="project" value="UniProtKB-UniRule"/>
</dbReference>
<keyword evidence="7" id="KW-0503">Monooxygenase</keyword>
<name>A0A6A5Y426_9PLEO</name>
<accession>A0A6A5Y426</accession>
<evidence type="ECO:0000259" key="6">
    <source>
        <dbReference type="Pfam" id="PF03443"/>
    </source>
</evidence>
<feature type="domain" description="Auxiliary Activity family 9 catalytic" evidence="6">
    <location>
        <begin position="3"/>
        <end position="188"/>
    </location>
</feature>
<dbReference type="InterPro" id="IPR005103">
    <property type="entry name" value="AA9_LPMO"/>
</dbReference>
<proteinExistence type="predicted"/>
<dbReference type="CDD" id="cd21175">
    <property type="entry name" value="LPMO_AA9"/>
    <property type="match status" value="1"/>
</dbReference>
<feature type="non-terminal residue" evidence="7">
    <location>
        <position position="1"/>
    </location>
</feature>
<dbReference type="GO" id="GO:0030248">
    <property type="term" value="F:cellulose binding"/>
    <property type="evidence" value="ECO:0007669"/>
    <property type="project" value="UniProtKB-UniRule"/>
</dbReference>
<evidence type="ECO:0000256" key="1">
    <source>
        <dbReference type="ARBA" id="ARBA00001973"/>
    </source>
</evidence>
<dbReference type="EC" id="1.14.99.56" evidence="5"/>
<dbReference type="GO" id="GO:0004497">
    <property type="term" value="F:monooxygenase activity"/>
    <property type="evidence" value="ECO:0007669"/>
    <property type="project" value="UniProtKB-KW"/>
</dbReference>
<comment type="catalytic activity">
    <reaction evidence="5">
        <text>[(1-&gt;4)-beta-D-glucosyl]n+m + reduced acceptor + O2 = 4-dehydro-beta-D-glucosyl-[(1-&gt;4)-beta-D-glucosyl]n-1 + [(1-&gt;4)-beta-D-glucosyl]m + acceptor + H2O.</text>
        <dbReference type="EC" id="1.14.99.56"/>
    </reaction>
</comment>
<sequence length="195" mass="20952">RKQSSNYPLEDVTSKDMACNVGGDTGVQGLISVPQGAELTFEFKASLIDKSKPRLEPGHKGPCAVYLKKVDSAEKAAGSGSGWFKVWDEGYDSASGQWCTTKYTPTGKFTITLPKGLQAGEYLAKPELLALHNALEGRPQFFTGCMQIKIEGEGNLVPESTVSIPGYVKASDESVTFNIYSKGKESTYKTPGPSV</sequence>
<keyword evidence="7" id="KW-0560">Oxidoreductase</keyword>
<dbReference type="Pfam" id="PF03443">
    <property type="entry name" value="AA9"/>
    <property type="match status" value="1"/>
</dbReference>
<evidence type="ECO:0000256" key="5">
    <source>
        <dbReference type="RuleBase" id="RU368122"/>
    </source>
</evidence>
<dbReference type="RefSeq" id="XP_033388587.1">
    <property type="nucleotide sequence ID" value="XM_033523058.1"/>
</dbReference>
<keyword evidence="3 5" id="KW-0964">Secreted</keyword>